<dbReference type="Gene3D" id="3.40.50.300">
    <property type="entry name" value="P-loop containing nucleotide triphosphate hydrolases"/>
    <property type="match status" value="1"/>
</dbReference>
<keyword evidence="4" id="KW-0547">Nucleotide-binding</keyword>
<evidence type="ECO:0000259" key="6">
    <source>
        <dbReference type="PROSITE" id="PS50878"/>
    </source>
</evidence>
<dbReference type="InterPro" id="IPR041118">
    <property type="entry name" value="Rx_N"/>
</dbReference>
<dbReference type="InterPro" id="IPR000477">
    <property type="entry name" value="RT_dom"/>
</dbReference>
<dbReference type="InterPro" id="IPR002182">
    <property type="entry name" value="NB-ARC"/>
</dbReference>
<evidence type="ECO:0000313" key="8">
    <source>
        <dbReference type="Proteomes" id="UP001341281"/>
    </source>
</evidence>
<evidence type="ECO:0000256" key="1">
    <source>
        <dbReference type="ARBA" id="ARBA00008894"/>
    </source>
</evidence>
<dbReference type="EMBL" id="CP144745">
    <property type="protein sequence ID" value="WVZ53334.1"/>
    <property type="molecule type" value="Genomic_DNA"/>
</dbReference>
<dbReference type="Pfam" id="PF18052">
    <property type="entry name" value="Rx_N"/>
    <property type="match status" value="1"/>
</dbReference>
<evidence type="ECO:0000256" key="2">
    <source>
        <dbReference type="ARBA" id="ARBA00022614"/>
    </source>
</evidence>
<dbReference type="PROSITE" id="PS50878">
    <property type="entry name" value="RT_POL"/>
    <property type="match status" value="1"/>
</dbReference>
<keyword evidence="8" id="KW-1185">Reference proteome</keyword>
<dbReference type="CDD" id="cd01650">
    <property type="entry name" value="RT_nLTR_like"/>
    <property type="match status" value="1"/>
</dbReference>
<dbReference type="SUPFAM" id="SSF52540">
    <property type="entry name" value="P-loop containing nucleoside triphosphate hydrolases"/>
    <property type="match status" value="1"/>
</dbReference>
<gene>
    <name evidence="7" type="ORF">U9M48_004295</name>
</gene>
<dbReference type="PANTHER" id="PTHR19446">
    <property type="entry name" value="REVERSE TRANSCRIPTASES"/>
    <property type="match status" value="1"/>
</dbReference>
<protein>
    <recommendedName>
        <fullName evidence="6">Reverse transcriptase domain-containing protein</fullName>
    </recommendedName>
</protein>
<evidence type="ECO:0000256" key="5">
    <source>
        <dbReference type="ARBA" id="ARBA00022821"/>
    </source>
</evidence>
<accession>A0AAQ3PPS7</accession>
<keyword evidence="5" id="KW-0611">Plant defense</keyword>
<keyword evidence="3" id="KW-0677">Repeat</keyword>
<dbReference type="Proteomes" id="UP001341281">
    <property type="component" value="Chromosome 01"/>
</dbReference>
<comment type="similarity">
    <text evidence="1">Belongs to the disease resistance NB-LRR family.</text>
</comment>
<dbReference type="Pfam" id="PF00931">
    <property type="entry name" value="NB-ARC"/>
    <property type="match status" value="1"/>
</dbReference>
<dbReference type="InterPro" id="IPR043502">
    <property type="entry name" value="DNA/RNA_pol_sf"/>
</dbReference>
<dbReference type="SUPFAM" id="SSF56672">
    <property type="entry name" value="DNA/RNA polymerases"/>
    <property type="match status" value="1"/>
</dbReference>
<dbReference type="Gene3D" id="1.20.5.4130">
    <property type="match status" value="1"/>
</dbReference>
<sequence>MSGLFASLSVGRAWEKVSSFLRLFSAAPSSSSSASQQDDIDELRKLERTMHRIQATLHDAEEHWNIREESTKLRLKELKEVAYDIEDVVDEYEYEVKLCKIEALDQADNLLYSAGKRKHGDDIEAYPMDTGVVAVPYDLVLRARKITDRFNEIIHYSEHISLTENDGERRLAPDITSSLRNTSSVVFEKSILGRNQDKDKIIHMLLSKEGENGGSPVSVMAIVGMGGVGKTTVAQLVYYSPRMRQYFEKHAWVCVSEQFDVRYHKGNLELNRLNFANIILIPKVGEASKIQQYRPICLLNVSFKIFTKVATNRIIKVAHKIIRPSQTAFLPGRNIMEGAVVLHETLHELHKKNLNGVIFKIDFEKAYDKVRWDFLQQTLRMKGFSATWCNWIRSFVQGGNMAVNVNGQSGSYFQTRKGLRQGDPLSPILFNIVADMLAIIINRVKNEGQVNGAIPHLVDDGLSILQYAEDTVIFLDHDLEKAKNMKILLCVFEKLSAQECEKAYSELFGCKSRSFPFRYLGLPMHYRKLRNSDWRHVEERFEKRLIGWKGKMLSVGGRLVLINSVLSSLPMFMLSVFAIPKGVLRKLEYLRSRFF</sequence>
<dbReference type="InterPro" id="IPR027417">
    <property type="entry name" value="P-loop_NTPase"/>
</dbReference>
<evidence type="ECO:0000313" key="7">
    <source>
        <dbReference type="EMBL" id="WVZ53334.1"/>
    </source>
</evidence>
<proteinExistence type="inferred from homology"/>
<dbReference type="AlphaFoldDB" id="A0AAQ3PPS7"/>
<evidence type="ECO:0000256" key="3">
    <source>
        <dbReference type="ARBA" id="ARBA00022737"/>
    </source>
</evidence>
<dbReference type="Pfam" id="PF00078">
    <property type="entry name" value="RVT_1"/>
    <property type="match status" value="1"/>
</dbReference>
<dbReference type="GO" id="GO:0006952">
    <property type="term" value="P:defense response"/>
    <property type="evidence" value="ECO:0007669"/>
    <property type="project" value="UniProtKB-KW"/>
</dbReference>
<feature type="domain" description="Reverse transcriptase" evidence="6">
    <location>
        <begin position="262"/>
        <end position="524"/>
    </location>
</feature>
<evidence type="ECO:0000256" key="4">
    <source>
        <dbReference type="ARBA" id="ARBA00022741"/>
    </source>
</evidence>
<reference evidence="7 8" key="1">
    <citation type="submission" date="2024-02" db="EMBL/GenBank/DDBJ databases">
        <title>High-quality chromosome-scale genome assembly of Pensacola bahiagrass (Paspalum notatum Flugge var. saurae).</title>
        <authorList>
            <person name="Vega J.M."/>
            <person name="Podio M."/>
            <person name="Orjuela J."/>
            <person name="Siena L.A."/>
            <person name="Pessino S.C."/>
            <person name="Combes M.C."/>
            <person name="Mariac C."/>
            <person name="Albertini E."/>
            <person name="Pupilli F."/>
            <person name="Ortiz J.P.A."/>
            <person name="Leblanc O."/>
        </authorList>
    </citation>
    <scope>NUCLEOTIDE SEQUENCE [LARGE SCALE GENOMIC DNA]</scope>
    <source>
        <strain evidence="7">R1</strain>
        <tissue evidence="7">Leaf</tissue>
    </source>
</reference>
<organism evidence="7 8">
    <name type="scientific">Paspalum notatum var. saurae</name>
    <dbReference type="NCBI Taxonomy" id="547442"/>
    <lineage>
        <taxon>Eukaryota</taxon>
        <taxon>Viridiplantae</taxon>
        <taxon>Streptophyta</taxon>
        <taxon>Embryophyta</taxon>
        <taxon>Tracheophyta</taxon>
        <taxon>Spermatophyta</taxon>
        <taxon>Magnoliopsida</taxon>
        <taxon>Liliopsida</taxon>
        <taxon>Poales</taxon>
        <taxon>Poaceae</taxon>
        <taxon>PACMAD clade</taxon>
        <taxon>Panicoideae</taxon>
        <taxon>Andropogonodae</taxon>
        <taxon>Paspaleae</taxon>
        <taxon>Paspalinae</taxon>
        <taxon>Paspalum</taxon>
    </lineage>
</organism>
<keyword evidence="2" id="KW-0433">Leucine-rich repeat</keyword>
<dbReference type="GO" id="GO:0043531">
    <property type="term" value="F:ADP binding"/>
    <property type="evidence" value="ECO:0007669"/>
    <property type="project" value="InterPro"/>
</dbReference>
<name>A0AAQ3PPS7_PASNO</name>